<evidence type="ECO:0000256" key="1">
    <source>
        <dbReference type="ARBA" id="ARBA00006226"/>
    </source>
</evidence>
<comment type="similarity">
    <text evidence="1">Belongs to the RelE toxin family.</text>
</comment>
<protein>
    <submittedName>
        <fullName evidence="3">Plasmid stabilization system protein ParE</fullName>
    </submittedName>
</protein>
<keyword evidence="4" id="KW-1185">Reference proteome</keyword>
<dbReference type="EMBL" id="SNZR01000015">
    <property type="protein sequence ID" value="TDR88255.1"/>
    <property type="molecule type" value="Genomic_DNA"/>
</dbReference>
<dbReference type="OrthoDB" id="121597at2"/>
<dbReference type="AlphaFoldDB" id="A0A4R7BUJ4"/>
<dbReference type="InterPro" id="IPR035093">
    <property type="entry name" value="RelE/ParE_toxin_dom_sf"/>
</dbReference>
<dbReference type="InterPro" id="IPR007712">
    <property type="entry name" value="RelE/ParE_toxin"/>
</dbReference>
<dbReference type="Gene3D" id="3.30.2310.20">
    <property type="entry name" value="RelE-like"/>
    <property type="match status" value="1"/>
</dbReference>
<dbReference type="RefSeq" id="WP_133773596.1">
    <property type="nucleotide sequence ID" value="NZ_SNZR01000015.1"/>
</dbReference>
<evidence type="ECO:0000313" key="3">
    <source>
        <dbReference type="EMBL" id="TDR88255.1"/>
    </source>
</evidence>
<evidence type="ECO:0000313" key="4">
    <source>
        <dbReference type="Proteomes" id="UP000295122"/>
    </source>
</evidence>
<dbReference type="PANTHER" id="PTHR33755:SF7">
    <property type="entry name" value="TOXIN MODULE OF TOXIN-ANTITOXIN SYSTEM RELE_STBE FAMILY"/>
    <property type="match status" value="1"/>
</dbReference>
<dbReference type="PANTHER" id="PTHR33755">
    <property type="entry name" value="TOXIN PARE1-RELATED"/>
    <property type="match status" value="1"/>
</dbReference>
<comment type="caution">
    <text evidence="3">The sequence shown here is derived from an EMBL/GenBank/DDBJ whole genome shotgun (WGS) entry which is preliminary data.</text>
</comment>
<dbReference type="Proteomes" id="UP000295122">
    <property type="component" value="Unassembled WGS sequence"/>
</dbReference>
<organism evidence="3 4">
    <name type="scientific">Enterovirga rhinocerotis</name>
    <dbReference type="NCBI Taxonomy" id="1339210"/>
    <lineage>
        <taxon>Bacteria</taxon>
        <taxon>Pseudomonadati</taxon>
        <taxon>Pseudomonadota</taxon>
        <taxon>Alphaproteobacteria</taxon>
        <taxon>Hyphomicrobiales</taxon>
        <taxon>Methylobacteriaceae</taxon>
        <taxon>Enterovirga</taxon>
    </lineage>
</organism>
<keyword evidence="2" id="KW-1277">Toxin-antitoxin system</keyword>
<gene>
    <name evidence="3" type="ORF">EV668_4127</name>
</gene>
<accession>A0A4R7BUJ4</accession>
<dbReference type="Pfam" id="PF05016">
    <property type="entry name" value="ParE_toxin"/>
    <property type="match status" value="1"/>
</dbReference>
<evidence type="ECO:0000256" key="2">
    <source>
        <dbReference type="ARBA" id="ARBA00022649"/>
    </source>
</evidence>
<name>A0A4R7BUJ4_9HYPH</name>
<sequence>MPRLIWSPAAIRDLSRLHRFLADKNRDAAGRAIRTIRASSRLLASHPEAGHRIAKLPPEYREWPIFFGSAGYIVRYRLSDDQITILAVRHGREAGWP</sequence>
<reference evidence="3 4" key="1">
    <citation type="submission" date="2019-03" db="EMBL/GenBank/DDBJ databases">
        <title>Genomic Encyclopedia of Type Strains, Phase IV (KMG-IV): sequencing the most valuable type-strain genomes for metagenomic binning, comparative biology and taxonomic classification.</title>
        <authorList>
            <person name="Goeker M."/>
        </authorList>
    </citation>
    <scope>NUCLEOTIDE SEQUENCE [LARGE SCALE GENOMIC DNA]</scope>
    <source>
        <strain evidence="3 4">DSM 25903</strain>
    </source>
</reference>
<proteinExistence type="inferred from homology"/>
<dbReference type="InterPro" id="IPR051803">
    <property type="entry name" value="TA_system_RelE-like_toxin"/>
</dbReference>